<dbReference type="AlphaFoldDB" id="A0A5D3YA92"/>
<dbReference type="RefSeq" id="WP_200899743.1">
    <property type="nucleotide sequence ID" value="NZ_CP011451.1"/>
</dbReference>
<proteinExistence type="predicted"/>
<accession>A0A5D3YA92</accession>
<evidence type="ECO:0000313" key="2">
    <source>
        <dbReference type="Proteomes" id="UP000324176"/>
    </source>
</evidence>
<gene>
    <name evidence="1" type="ORF">BCL69_10753</name>
</gene>
<name>A0A5D3YA92_9PROT</name>
<organism evidence="1 2">
    <name type="scientific">Nitrosomonas communis</name>
    <dbReference type="NCBI Taxonomy" id="44574"/>
    <lineage>
        <taxon>Bacteria</taxon>
        <taxon>Pseudomonadati</taxon>
        <taxon>Pseudomonadota</taxon>
        <taxon>Betaproteobacteria</taxon>
        <taxon>Nitrosomonadales</taxon>
        <taxon>Nitrosomonadaceae</taxon>
        <taxon>Nitrosomonas</taxon>
    </lineage>
</organism>
<protein>
    <submittedName>
        <fullName evidence="1">Uncharacterized protein</fullName>
    </submittedName>
</protein>
<comment type="caution">
    <text evidence="1">The sequence shown here is derived from an EMBL/GenBank/DDBJ whole genome shotgun (WGS) entry which is preliminary data.</text>
</comment>
<dbReference type="EMBL" id="VNHT01000075">
    <property type="protein sequence ID" value="TYP78350.1"/>
    <property type="molecule type" value="Genomic_DNA"/>
</dbReference>
<reference evidence="1 2" key="1">
    <citation type="submission" date="2019-07" db="EMBL/GenBank/DDBJ databases">
        <title>Active sludge and wastewater microbial communities from Klosterneuburg, Austria.</title>
        <authorList>
            <person name="Wagner M."/>
        </authorList>
    </citation>
    <scope>NUCLEOTIDE SEQUENCE [LARGE SCALE GENOMIC DNA]</scope>
    <source>
        <strain evidence="1 2">Nm2</strain>
    </source>
</reference>
<dbReference type="Proteomes" id="UP000324176">
    <property type="component" value="Unassembled WGS sequence"/>
</dbReference>
<evidence type="ECO:0000313" key="1">
    <source>
        <dbReference type="EMBL" id="TYP78350.1"/>
    </source>
</evidence>
<sequence length="138" mass="15476">MAIKSSRTDQLVSAQKLLETAKTAAELRAAQAVLFPLELGMTREQMAKNIGLSVRWTCSQRTRYDRITRGEEKVPRTKREHQNRAIATLEQEAQILDEVLVGSAQGRAVVATPLKEKIEERLGKRVVLSTIYRMAGTL</sequence>